<dbReference type="WBParaSite" id="OFLC_0001053401-mRNA-1">
    <property type="protein sequence ID" value="OFLC_0001053401-mRNA-1"/>
    <property type="gene ID" value="OFLC_0001053401"/>
</dbReference>
<protein>
    <submittedName>
        <fullName evidence="1 3">Uncharacterized protein</fullName>
    </submittedName>
</protein>
<evidence type="ECO:0000313" key="3">
    <source>
        <dbReference type="WBParaSite" id="OFLC_0001053401-mRNA-1"/>
    </source>
</evidence>
<organism evidence="3">
    <name type="scientific">Onchocerca flexuosa</name>
    <dbReference type="NCBI Taxonomy" id="387005"/>
    <lineage>
        <taxon>Eukaryota</taxon>
        <taxon>Metazoa</taxon>
        <taxon>Ecdysozoa</taxon>
        <taxon>Nematoda</taxon>
        <taxon>Chromadorea</taxon>
        <taxon>Rhabditida</taxon>
        <taxon>Spirurina</taxon>
        <taxon>Spiruromorpha</taxon>
        <taxon>Filarioidea</taxon>
        <taxon>Onchocercidae</taxon>
        <taxon>Onchocerca</taxon>
    </lineage>
</organism>
<evidence type="ECO:0000313" key="1">
    <source>
        <dbReference type="EMBL" id="VDO69234.1"/>
    </source>
</evidence>
<dbReference type="EMBL" id="UZAJ01014139">
    <property type="protein sequence ID" value="VDO69234.1"/>
    <property type="molecule type" value="Genomic_DNA"/>
</dbReference>
<evidence type="ECO:0000313" key="2">
    <source>
        <dbReference type="Proteomes" id="UP000267606"/>
    </source>
</evidence>
<sequence>MELKNHRMMKLIHHLLPVLLRYRSRQLNLLRGAVLR</sequence>
<keyword evidence="2" id="KW-1185">Reference proteome</keyword>
<dbReference type="Proteomes" id="UP000267606">
    <property type="component" value="Unassembled WGS sequence"/>
</dbReference>
<reference evidence="1 2" key="2">
    <citation type="submission" date="2018-11" db="EMBL/GenBank/DDBJ databases">
        <authorList>
            <consortium name="Pathogen Informatics"/>
        </authorList>
    </citation>
    <scope>NUCLEOTIDE SEQUENCE [LARGE SCALE GENOMIC DNA]</scope>
</reference>
<name>A0A183HSS3_9BILA</name>
<gene>
    <name evidence="1" type="ORF">OFLC_LOCUS10536</name>
</gene>
<dbReference type="AlphaFoldDB" id="A0A183HSS3"/>
<reference evidence="3" key="1">
    <citation type="submission" date="2016-06" db="UniProtKB">
        <authorList>
            <consortium name="WormBaseParasite"/>
        </authorList>
    </citation>
    <scope>IDENTIFICATION</scope>
</reference>
<proteinExistence type="predicted"/>
<accession>A0A183HSS3</accession>